<dbReference type="EMBL" id="JAODUO010000162">
    <property type="protein sequence ID" value="KAK2187562.1"/>
    <property type="molecule type" value="Genomic_DNA"/>
</dbReference>
<keyword evidence="4" id="KW-1185">Reference proteome</keyword>
<keyword evidence="1" id="KW-0479">Metal-binding</keyword>
<evidence type="ECO:0008006" key="5">
    <source>
        <dbReference type="Google" id="ProtNLM"/>
    </source>
</evidence>
<keyword evidence="2" id="KW-0862">Zinc</keyword>
<evidence type="ECO:0000313" key="4">
    <source>
        <dbReference type="Proteomes" id="UP001209878"/>
    </source>
</evidence>
<dbReference type="PANTHER" id="PTHR13267">
    <property type="entry name" value="ZINC FINGER PROTEIN 277"/>
    <property type="match status" value="1"/>
</dbReference>
<dbReference type="AlphaFoldDB" id="A0AAD9UFI5"/>
<protein>
    <recommendedName>
        <fullName evidence="5">Zinc finger protein 277</fullName>
    </recommendedName>
</protein>
<evidence type="ECO:0000256" key="1">
    <source>
        <dbReference type="ARBA" id="ARBA00022723"/>
    </source>
</evidence>
<sequence>MQGGHSEVTSGEVTKEKVGCLLCAQQFDVMEMQDDLLRHLLLQHKLVIADVKLVAHFKKYLDYWRQRFKDAAITEFCSVIKTNTKETDVEPEESYYLLCDALPEDKNLRVRLQQEKLHFDGSSVYVRILAAAPKKTLQFTMSLL</sequence>
<organism evidence="3 4">
    <name type="scientific">Ridgeia piscesae</name>
    <name type="common">Tubeworm</name>
    <dbReference type="NCBI Taxonomy" id="27915"/>
    <lineage>
        <taxon>Eukaryota</taxon>
        <taxon>Metazoa</taxon>
        <taxon>Spiralia</taxon>
        <taxon>Lophotrochozoa</taxon>
        <taxon>Annelida</taxon>
        <taxon>Polychaeta</taxon>
        <taxon>Sedentaria</taxon>
        <taxon>Canalipalpata</taxon>
        <taxon>Sabellida</taxon>
        <taxon>Siboglinidae</taxon>
        <taxon>Ridgeia</taxon>
    </lineage>
</organism>
<dbReference type="InterPro" id="IPR040048">
    <property type="entry name" value="ZNF277"/>
</dbReference>
<evidence type="ECO:0000256" key="2">
    <source>
        <dbReference type="ARBA" id="ARBA00022833"/>
    </source>
</evidence>
<accession>A0AAD9UFI5</accession>
<proteinExistence type="predicted"/>
<gene>
    <name evidence="3" type="ORF">NP493_162g07030</name>
</gene>
<name>A0AAD9UFI5_RIDPI</name>
<reference evidence="3" key="1">
    <citation type="journal article" date="2023" name="Mol. Biol. Evol.">
        <title>Third-Generation Sequencing Reveals the Adaptive Role of the Epigenome in Three Deep-Sea Polychaetes.</title>
        <authorList>
            <person name="Perez M."/>
            <person name="Aroh O."/>
            <person name="Sun Y."/>
            <person name="Lan Y."/>
            <person name="Juniper S.K."/>
            <person name="Young C.R."/>
            <person name="Angers B."/>
            <person name="Qian P.Y."/>
        </authorList>
    </citation>
    <scope>NUCLEOTIDE SEQUENCE</scope>
    <source>
        <strain evidence="3">R07B-5</strain>
    </source>
</reference>
<comment type="caution">
    <text evidence="3">The sequence shown here is derived from an EMBL/GenBank/DDBJ whole genome shotgun (WGS) entry which is preliminary data.</text>
</comment>
<evidence type="ECO:0000313" key="3">
    <source>
        <dbReference type="EMBL" id="KAK2187562.1"/>
    </source>
</evidence>
<dbReference type="PANTHER" id="PTHR13267:SF3">
    <property type="entry name" value="ZINC FINGER PROTEIN 277"/>
    <property type="match status" value="1"/>
</dbReference>
<dbReference type="GO" id="GO:0046872">
    <property type="term" value="F:metal ion binding"/>
    <property type="evidence" value="ECO:0007669"/>
    <property type="project" value="UniProtKB-KW"/>
</dbReference>
<dbReference type="Proteomes" id="UP001209878">
    <property type="component" value="Unassembled WGS sequence"/>
</dbReference>